<protein>
    <recommendedName>
        <fullName evidence="3">CTP synthase (glutamine hydrolyzing)</fullName>
        <ecNumber evidence="3">6.3.4.2</ecNumber>
    </recommendedName>
</protein>
<evidence type="ECO:0000256" key="2">
    <source>
        <dbReference type="ARBA" id="ARBA00007533"/>
    </source>
</evidence>
<comment type="caution">
    <text evidence="11">The sequence shown here is derived from an EMBL/GenBank/DDBJ whole genome shotgun (WGS) entry which is preliminary data.</text>
</comment>
<dbReference type="EMBL" id="JBHSKF010000011">
    <property type="protein sequence ID" value="MFC5289568.1"/>
    <property type="molecule type" value="Genomic_DNA"/>
</dbReference>
<dbReference type="EC" id="6.3.4.2" evidence="3"/>
<evidence type="ECO:0000313" key="11">
    <source>
        <dbReference type="EMBL" id="MFC5289568.1"/>
    </source>
</evidence>
<evidence type="ECO:0000256" key="9">
    <source>
        <dbReference type="ARBA" id="ARBA00047781"/>
    </source>
</evidence>
<feature type="domain" description="Glutamine amidotransferase" evidence="10">
    <location>
        <begin position="32"/>
        <end position="218"/>
    </location>
</feature>
<gene>
    <name evidence="11" type="ORF">ACFPM7_21145</name>
</gene>
<keyword evidence="4" id="KW-0436">Ligase</keyword>
<evidence type="ECO:0000256" key="1">
    <source>
        <dbReference type="ARBA" id="ARBA00005171"/>
    </source>
</evidence>
<keyword evidence="8" id="KW-0665">Pyrimidine biosynthesis</keyword>
<evidence type="ECO:0000256" key="8">
    <source>
        <dbReference type="ARBA" id="ARBA00022975"/>
    </source>
</evidence>
<evidence type="ECO:0000259" key="10">
    <source>
        <dbReference type="Pfam" id="PF00117"/>
    </source>
</evidence>
<comment type="catalytic activity">
    <reaction evidence="9">
        <text>UTP + L-glutamine + ATP + H2O = CTP + L-glutamate + ADP + phosphate + 2 H(+)</text>
        <dbReference type="Rhea" id="RHEA:26426"/>
        <dbReference type="ChEBI" id="CHEBI:15377"/>
        <dbReference type="ChEBI" id="CHEBI:15378"/>
        <dbReference type="ChEBI" id="CHEBI:29985"/>
        <dbReference type="ChEBI" id="CHEBI:30616"/>
        <dbReference type="ChEBI" id="CHEBI:37563"/>
        <dbReference type="ChEBI" id="CHEBI:43474"/>
        <dbReference type="ChEBI" id="CHEBI:46398"/>
        <dbReference type="ChEBI" id="CHEBI:58359"/>
        <dbReference type="ChEBI" id="CHEBI:456216"/>
        <dbReference type="EC" id="6.3.4.2"/>
    </reaction>
</comment>
<reference evidence="12" key="1">
    <citation type="journal article" date="2019" name="Int. J. Syst. Evol. Microbiol.">
        <title>The Global Catalogue of Microorganisms (GCM) 10K type strain sequencing project: providing services to taxonomists for standard genome sequencing and annotation.</title>
        <authorList>
            <consortium name="The Broad Institute Genomics Platform"/>
            <consortium name="The Broad Institute Genome Sequencing Center for Infectious Disease"/>
            <person name="Wu L."/>
            <person name="Ma J."/>
        </authorList>
    </citation>
    <scope>NUCLEOTIDE SEQUENCE [LARGE SCALE GENOMIC DNA]</scope>
    <source>
        <strain evidence="12">CCUG 59778</strain>
    </source>
</reference>
<dbReference type="PANTHER" id="PTHR11550">
    <property type="entry name" value="CTP SYNTHASE"/>
    <property type="match status" value="1"/>
</dbReference>
<organism evidence="11 12">
    <name type="scientific">Actinokineospora guangxiensis</name>
    <dbReference type="NCBI Taxonomy" id="1490288"/>
    <lineage>
        <taxon>Bacteria</taxon>
        <taxon>Bacillati</taxon>
        <taxon>Actinomycetota</taxon>
        <taxon>Actinomycetes</taxon>
        <taxon>Pseudonocardiales</taxon>
        <taxon>Pseudonocardiaceae</taxon>
        <taxon>Actinokineospora</taxon>
    </lineage>
</organism>
<dbReference type="InterPro" id="IPR017926">
    <property type="entry name" value="GATASE"/>
</dbReference>
<keyword evidence="5" id="KW-0547">Nucleotide-binding</keyword>
<evidence type="ECO:0000256" key="3">
    <source>
        <dbReference type="ARBA" id="ARBA00012291"/>
    </source>
</evidence>
<sequence>MRRIARVALVGERSAAVRAHARYADLFDALWRRAGIAVDAYWTSTADPRLDGFEGFEGFDGVWLVPGSPYLSEAGALAAVRTARERDLPFLATCGGFSHALLEYARSVCGMADAAHAETAPDADRVLIVPARKALAGHERRVSLRPGSLAERVFGARATTERHHSGYELDPGYGPLLEEGGLRLSGHDDDGVARIAELPGHRFFLAAAFQPELTPDPHPVVTAFARAAAA</sequence>
<keyword evidence="7" id="KW-0315">Glutamine amidotransferase</keyword>
<evidence type="ECO:0000256" key="5">
    <source>
        <dbReference type="ARBA" id="ARBA00022741"/>
    </source>
</evidence>
<keyword evidence="6" id="KW-0067">ATP-binding</keyword>
<dbReference type="Proteomes" id="UP001596157">
    <property type="component" value="Unassembled WGS sequence"/>
</dbReference>
<name>A0ABW0EQ74_9PSEU</name>
<dbReference type="NCBIfam" id="NF004836">
    <property type="entry name" value="PRK06186.1"/>
    <property type="match status" value="1"/>
</dbReference>
<dbReference type="RefSeq" id="WP_378249412.1">
    <property type="nucleotide sequence ID" value="NZ_JBHSKF010000011.1"/>
</dbReference>
<dbReference type="InterPro" id="IPR029062">
    <property type="entry name" value="Class_I_gatase-like"/>
</dbReference>
<evidence type="ECO:0000256" key="7">
    <source>
        <dbReference type="ARBA" id="ARBA00022962"/>
    </source>
</evidence>
<comment type="similarity">
    <text evidence="2">Belongs to the CTP synthase family.</text>
</comment>
<dbReference type="PANTHER" id="PTHR11550:SF0">
    <property type="entry name" value="CTP SYNTHASE-RELATED"/>
    <property type="match status" value="1"/>
</dbReference>
<proteinExistence type="inferred from homology"/>
<evidence type="ECO:0000313" key="12">
    <source>
        <dbReference type="Proteomes" id="UP001596157"/>
    </source>
</evidence>
<dbReference type="InterPro" id="IPR004468">
    <property type="entry name" value="CTP_synthase"/>
</dbReference>
<keyword evidence="12" id="KW-1185">Reference proteome</keyword>
<dbReference type="Pfam" id="PF00117">
    <property type="entry name" value="GATase"/>
    <property type="match status" value="1"/>
</dbReference>
<comment type="pathway">
    <text evidence="1">Pyrimidine metabolism; CTP biosynthesis via de novo pathway; CTP from UDP: step 2/2.</text>
</comment>
<evidence type="ECO:0000256" key="4">
    <source>
        <dbReference type="ARBA" id="ARBA00022598"/>
    </source>
</evidence>
<dbReference type="SUPFAM" id="SSF52317">
    <property type="entry name" value="Class I glutamine amidotransferase-like"/>
    <property type="match status" value="1"/>
</dbReference>
<dbReference type="Gene3D" id="3.40.50.880">
    <property type="match status" value="1"/>
</dbReference>
<evidence type="ECO:0000256" key="6">
    <source>
        <dbReference type="ARBA" id="ARBA00022840"/>
    </source>
</evidence>
<accession>A0ABW0EQ74</accession>